<protein>
    <submittedName>
        <fullName evidence="1">Uncharacterized protein</fullName>
    </submittedName>
</protein>
<organism evidence="1 2">
    <name type="scientific">Brenthis ino</name>
    <name type="common">lesser marbled fritillary</name>
    <dbReference type="NCBI Taxonomy" id="405034"/>
    <lineage>
        <taxon>Eukaryota</taxon>
        <taxon>Metazoa</taxon>
        <taxon>Ecdysozoa</taxon>
        <taxon>Arthropoda</taxon>
        <taxon>Hexapoda</taxon>
        <taxon>Insecta</taxon>
        <taxon>Pterygota</taxon>
        <taxon>Neoptera</taxon>
        <taxon>Endopterygota</taxon>
        <taxon>Lepidoptera</taxon>
        <taxon>Glossata</taxon>
        <taxon>Ditrysia</taxon>
        <taxon>Papilionoidea</taxon>
        <taxon>Nymphalidae</taxon>
        <taxon>Heliconiinae</taxon>
        <taxon>Argynnini</taxon>
        <taxon>Brenthis</taxon>
    </lineage>
</organism>
<dbReference type="Proteomes" id="UP000838878">
    <property type="component" value="Chromosome 1"/>
</dbReference>
<proteinExistence type="predicted"/>
<gene>
    <name evidence="1" type="ORF">BINO364_LOCUS219</name>
</gene>
<dbReference type="AlphaFoldDB" id="A0A8S4HVJ6"/>
<evidence type="ECO:0000313" key="1">
    <source>
        <dbReference type="EMBL" id="CAH0713018.1"/>
    </source>
</evidence>
<evidence type="ECO:0000313" key="2">
    <source>
        <dbReference type="Proteomes" id="UP000838878"/>
    </source>
</evidence>
<dbReference type="OrthoDB" id="8188574at2759"/>
<feature type="non-terminal residue" evidence="1">
    <location>
        <position position="163"/>
    </location>
</feature>
<sequence>MYSCTPGDPGFESQVGPSLVIESSCIVSLSNSPELGSWRCFTPVPQRAQPATDAFFFVVPEDVAMGFTAYYGFAPRIVKGNDHRVGFGFRFGNHADFQILYEFGPQITTKPLESKRLPRQREVRRPILEFLLRTGILKRATYQYNTVNSTESSKETDIILNSI</sequence>
<reference evidence="1" key="1">
    <citation type="submission" date="2021-12" db="EMBL/GenBank/DDBJ databases">
        <authorList>
            <person name="Martin H S."/>
        </authorList>
    </citation>
    <scope>NUCLEOTIDE SEQUENCE</scope>
</reference>
<name>A0A8S4HVJ6_9NEOP</name>
<keyword evidence="2" id="KW-1185">Reference proteome</keyword>
<accession>A0A8S4HVJ6</accession>
<dbReference type="EMBL" id="OV170221">
    <property type="protein sequence ID" value="CAH0713018.1"/>
    <property type="molecule type" value="Genomic_DNA"/>
</dbReference>